<dbReference type="RefSeq" id="WP_216837738.1">
    <property type="nucleotide sequence ID" value="NZ_JAFNJS010000005.1"/>
</dbReference>
<organism evidence="1 2">
    <name type="scientific">Falsiroseomonas tokyonensis</name>
    <dbReference type="NCBI Taxonomy" id="430521"/>
    <lineage>
        <taxon>Bacteria</taxon>
        <taxon>Pseudomonadati</taxon>
        <taxon>Pseudomonadota</taxon>
        <taxon>Alphaproteobacteria</taxon>
        <taxon>Acetobacterales</taxon>
        <taxon>Roseomonadaceae</taxon>
        <taxon>Falsiroseomonas</taxon>
    </lineage>
</organism>
<dbReference type="EMBL" id="JBHRSB010000005">
    <property type="protein sequence ID" value="MFC3001650.1"/>
    <property type="molecule type" value="Genomic_DNA"/>
</dbReference>
<evidence type="ECO:0000313" key="1">
    <source>
        <dbReference type="EMBL" id="MFC3001650.1"/>
    </source>
</evidence>
<comment type="caution">
    <text evidence="1">The sequence shown here is derived from an EMBL/GenBank/DDBJ whole genome shotgun (WGS) entry which is preliminary data.</text>
</comment>
<gene>
    <name evidence="1" type="ORF">ACFOD3_17220</name>
</gene>
<dbReference type="Pfam" id="PF05742">
    <property type="entry name" value="TANGO2"/>
    <property type="match status" value="1"/>
</dbReference>
<reference evidence="2" key="1">
    <citation type="journal article" date="2019" name="Int. J. Syst. Evol. Microbiol.">
        <title>The Global Catalogue of Microorganisms (GCM) 10K type strain sequencing project: providing services to taxonomists for standard genome sequencing and annotation.</title>
        <authorList>
            <consortium name="The Broad Institute Genomics Platform"/>
            <consortium name="The Broad Institute Genome Sequencing Center for Infectious Disease"/>
            <person name="Wu L."/>
            <person name="Ma J."/>
        </authorList>
    </citation>
    <scope>NUCLEOTIDE SEQUENCE [LARGE SCALE GENOMIC DNA]</scope>
    <source>
        <strain evidence="2">CGMCC 1.16855</strain>
    </source>
</reference>
<keyword evidence="2" id="KW-1185">Reference proteome</keyword>
<accession>A0ABV7C077</accession>
<proteinExistence type="predicted"/>
<dbReference type="PANTHER" id="PTHR17985:SF8">
    <property type="entry name" value="TRANSPORT AND GOLGI ORGANIZATION PROTEIN 2 HOMOLOG"/>
    <property type="match status" value="1"/>
</dbReference>
<name>A0ABV7C077_9PROT</name>
<dbReference type="Proteomes" id="UP001595420">
    <property type="component" value="Unassembled WGS sequence"/>
</dbReference>
<sequence length="247" mass="25950">MCTVALLRRPGAAWPLILAANRDERLDRAWLAPAGHWPDRPGVVGGLDRSAGGTWMALGPGGVVAAALNRPGSLGPAEGKASRGLLPLEAAEASSAEAAVARLAARDAGAWRPFNLVIADAASAFFLRGLGHGRPEPVPLAEGLTMVTAHDPNDLDSPRIRRHLPRFRQAPVPDPDRGDWHAWEDLLADDGFGEAGIAEALCVPRVRGFGTVCASLMALSPGARHWRFCPAPPGRAPFHDLPLPAAG</sequence>
<protein>
    <submittedName>
        <fullName evidence="1">NRDE family protein</fullName>
    </submittedName>
</protein>
<evidence type="ECO:0000313" key="2">
    <source>
        <dbReference type="Proteomes" id="UP001595420"/>
    </source>
</evidence>
<dbReference type="PANTHER" id="PTHR17985">
    <property type="entry name" value="SER/THR-RICH PROTEIN T10 IN DGCR REGION"/>
    <property type="match status" value="1"/>
</dbReference>
<dbReference type="InterPro" id="IPR008551">
    <property type="entry name" value="TANGO2"/>
</dbReference>